<dbReference type="eggNOG" id="KOG0156">
    <property type="taxonomic scope" value="Eukaryota"/>
</dbReference>
<comment type="similarity">
    <text evidence="2">Belongs to the Cyclase 1 superfamily.</text>
</comment>
<keyword evidence="12" id="KW-1185">Reference proteome</keyword>
<organism evidence="11">
    <name type="scientific">Oryza punctata</name>
    <name type="common">Red rice</name>
    <dbReference type="NCBI Taxonomy" id="4537"/>
    <lineage>
        <taxon>Eukaryota</taxon>
        <taxon>Viridiplantae</taxon>
        <taxon>Streptophyta</taxon>
        <taxon>Embryophyta</taxon>
        <taxon>Tracheophyta</taxon>
        <taxon>Spermatophyta</taxon>
        <taxon>Magnoliopsida</taxon>
        <taxon>Liliopsida</taxon>
        <taxon>Poales</taxon>
        <taxon>Poaceae</taxon>
        <taxon>BOP clade</taxon>
        <taxon>Oryzoideae</taxon>
        <taxon>Oryzeae</taxon>
        <taxon>Oryzinae</taxon>
        <taxon>Oryza</taxon>
    </lineage>
</organism>
<evidence type="ECO:0000256" key="9">
    <source>
        <dbReference type="PIRSR" id="PIRSR602401-1"/>
    </source>
</evidence>
<feature type="signal peptide" evidence="10">
    <location>
        <begin position="1"/>
        <end position="19"/>
    </location>
</feature>
<dbReference type="OMA" id="RENLYHM"/>
<dbReference type="PROSITE" id="PS00086">
    <property type="entry name" value="CYTOCHROME_P450"/>
    <property type="match status" value="1"/>
</dbReference>
<keyword evidence="10" id="KW-0732">Signal</keyword>
<evidence type="ECO:0000256" key="3">
    <source>
        <dbReference type="ARBA" id="ARBA00010617"/>
    </source>
</evidence>
<dbReference type="InterPro" id="IPR001128">
    <property type="entry name" value="Cyt_P450"/>
</dbReference>
<dbReference type="InterPro" id="IPR017972">
    <property type="entry name" value="Cyt_P450_CS"/>
</dbReference>
<dbReference type="Pfam" id="PF04199">
    <property type="entry name" value="Cyclase"/>
    <property type="match status" value="1"/>
</dbReference>
<sequence>MAASRLPLLLLLLLAVVAARHALPAAGSDAHPGYDGAEDTCGGPAAGRLEEYGGGRILDITHAYRADLPAFAPGAVTGPVVRLKDSMANGTLYNLSELKMECHMGTHVDAPGHMNQGHFVAGLDVDKLDLDLLNGPTLLVDTPRNTNITAKAMESLNVPKGVRRVLFRTLNTDRKLMWKKGGDLSYVGFTEDGAQWLVDNTDIKLVGIDYLSVAAYDHLITAHVVFFKIPNIILVEGLKLDDVKAGIYMLHCLPLRLVGSEGSPISSTMPAMVADLLFYLLLLPLLAIPALLLRSRSSASRGHGGHRLPPGPWALPIIGHLHHLIGGGLPHRRMRDLARRHGPLMLLRLGEIQAVVASSAEVARHILKTHDVAFATRPTGTLTRLWYQDAGGGVVFAPYGDGWRQLRKIFTVELLSSRRVHAFRPVREAEVGRLLRSVAASAAAKPEAPVNLTSGIALYVLESTVRAIIGNRQFMERGEYLQMVKDVTTAVPGMSLPDLFPSSRLAMRVSRMPAHLLRTRAKMHRLMDVIIQEHQEFRRVAGHDEDDDEDLVDVLLRLQKEANSQYPLTTDNIKFVMLVSSAYQTQTQRSPSTSMVGGRDDRENLYHMQDMFGGGSETSSTTLLWAMAELMRNPLVRHKLQDELRREFAGDGKVVEERLRGVSYLHMVIKETLRLHPPLPLLIPHQCASPCQVLGHDVPEGAMVMVNAWAIGRDTAAWGGAAEEFSPERFERWCDRDFRGADMELIPFGAGRRICPGMTMGLANVELALAALLFHFDLELPAGMAAEEVDMTEAAGVTTWRKADLLVVVVPRVPVLAMAEKL</sequence>
<proteinExistence type="inferred from homology"/>
<keyword evidence="6 9" id="KW-0479">Metal-binding</keyword>
<evidence type="ECO:0000256" key="5">
    <source>
        <dbReference type="ARBA" id="ARBA00022692"/>
    </source>
</evidence>
<dbReference type="InterPro" id="IPR007325">
    <property type="entry name" value="KFase/CYL"/>
</dbReference>
<keyword evidence="7" id="KW-0472">Membrane</keyword>
<dbReference type="PANTHER" id="PTHR47955">
    <property type="entry name" value="CYTOCHROME P450 FAMILY 71 PROTEIN"/>
    <property type="match status" value="1"/>
</dbReference>
<dbReference type="PANTHER" id="PTHR47955:SF21">
    <property type="entry name" value="OS06G0642300 PROTEIN"/>
    <property type="match status" value="1"/>
</dbReference>
<dbReference type="Gene3D" id="1.10.630.10">
    <property type="entry name" value="Cytochrome P450"/>
    <property type="match status" value="1"/>
</dbReference>
<dbReference type="GO" id="GO:0020037">
    <property type="term" value="F:heme binding"/>
    <property type="evidence" value="ECO:0007669"/>
    <property type="project" value="InterPro"/>
</dbReference>
<protein>
    <recommendedName>
        <fullName evidence="13">Cytochrome P450</fullName>
    </recommendedName>
</protein>
<evidence type="ECO:0000256" key="8">
    <source>
        <dbReference type="ARBA" id="ARBA00023004"/>
    </source>
</evidence>
<dbReference type="InterPro" id="IPR002401">
    <property type="entry name" value="Cyt_P450_E_grp-I"/>
</dbReference>
<dbReference type="GO" id="GO:0004497">
    <property type="term" value="F:monooxygenase activity"/>
    <property type="evidence" value="ECO:0007669"/>
    <property type="project" value="InterPro"/>
</dbReference>
<keyword evidence="9" id="KW-0349">Heme</keyword>
<dbReference type="GO" id="GO:0005506">
    <property type="term" value="F:iron ion binding"/>
    <property type="evidence" value="ECO:0007669"/>
    <property type="project" value="InterPro"/>
</dbReference>
<keyword evidence="8 9" id="KW-0408">Iron</keyword>
<dbReference type="HOGENOM" id="CLU_001570_4_1_1"/>
<dbReference type="GO" id="GO:0004061">
    <property type="term" value="F:arylformamidase activity"/>
    <property type="evidence" value="ECO:0007669"/>
    <property type="project" value="InterPro"/>
</dbReference>
<dbReference type="Proteomes" id="UP000026962">
    <property type="component" value="Chromosome 2"/>
</dbReference>
<evidence type="ECO:0000256" key="2">
    <source>
        <dbReference type="ARBA" id="ARBA00007865"/>
    </source>
</evidence>
<dbReference type="PRINTS" id="PR00385">
    <property type="entry name" value="P450"/>
</dbReference>
<dbReference type="GO" id="GO:0019441">
    <property type="term" value="P:L-tryptophan catabolic process to kynurenine"/>
    <property type="evidence" value="ECO:0007669"/>
    <property type="project" value="InterPro"/>
</dbReference>
<dbReference type="Gramene" id="OPUNC02G05760.1">
    <property type="protein sequence ID" value="OPUNC02G05760.1"/>
    <property type="gene ID" value="OPUNC02G05760"/>
</dbReference>
<evidence type="ECO:0000256" key="4">
    <source>
        <dbReference type="ARBA" id="ARBA00022530"/>
    </source>
</evidence>
<evidence type="ECO:0000256" key="7">
    <source>
        <dbReference type="ARBA" id="ARBA00022989"/>
    </source>
</evidence>
<comment type="subcellular location">
    <subcellularLocation>
        <location evidence="1">Secreted</location>
        <location evidence="1">Extracellular space</location>
        <location evidence="1">Extracellular matrix</location>
    </subcellularLocation>
</comment>
<feature type="binding site" description="axial binding residue" evidence="9">
    <location>
        <position position="755"/>
    </location>
    <ligand>
        <name>heme</name>
        <dbReference type="ChEBI" id="CHEBI:30413"/>
    </ligand>
    <ligandPart>
        <name>Fe</name>
        <dbReference type="ChEBI" id="CHEBI:18248"/>
    </ligandPart>
</feature>
<dbReference type="InterPro" id="IPR036396">
    <property type="entry name" value="Cyt_P450_sf"/>
</dbReference>
<feature type="chain" id="PRO_5002364752" description="Cytochrome P450" evidence="10">
    <location>
        <begin position="20"/>
        <end position="822"/>
    </location>
</feature>
<keyword evidence="4" id="KW-0964">Secreted</keyword>
<dbReference type="SUPFAM" id="SSF48264">
    <property type="entry name" value="Cytochrome P450"/>
    <property type="match status" value="1"/>
</dbReference>
<dbReference type="PRINTS" id="PR00463">
    <property type="entry name" value="EP450I"/>
</dbReference>
<dbReference type="GO" id="GO:0016705">
    <property type="term" value="F:oxidoreductase activity, acting on paired donors, with incorporation or reduction of molecular oxygen"/>
    <property type="evidence" value="ECO:0007669"/>
    <property type="project" value="InterPro"/>
</dbReference>
<dbReference type="AlphaFoldDB" id="A0A0E0JWJ2"/>
<accession>A0A0E0JWJ2</accession>
<name>A0A0E0JWJ2_ORYPU</name>
<dbReference type="Gene3D" id="3.50.30.50">
    <property type="entry name" value="Putative cyclase"/>
    <property type="match status" value="1"/>
</dbReference>
<reference evidence="11" key="2">
    <citation type="submission" date="2018-05" db="EMBL/GenBank/DDBJ databases">
        <title>OpunRS2 (Oryza punctata Reference Sequence Version 2).</title>
        <authorList>
            <person name="Zhang J."/>
            <person name="Kudrna D."/>
            <person name="Lee S."/>
            <person name="Talag J."/>
            <person name="Welchert J."/>
            <person name="Wing R.A."/>
        </authorList>
    </citation>
    <scope>NUCLEOTIDE SEQUENCE [LARGE SCALE GENOMIC DNA]</scope>
</reference>
<comment type="similarity">
    <text evidence="3">Belongs to the cytochrome P450 family.</text>
</comment>
<reference evidence="11" key="1">
    <citation type="submission" date="2015-04" db="UniProtKB">
        <authorList>
            <consortium name="EnsemblPlants"/>
        </authorList>
    </citation>
    <scope>IDENTIFICATION</scope>
</reference>
<evidence type="ECO:0008006" key="13">
    <source>
        <dbReference type="Google" id="ProtNLM"/>
    </source>
</evidence>
<dbReference type="STRING" id="4537.A0A0E0JWJ2"/>
<evidence type="ECO:0000256" key="1">
    <source>
        <dbReference type="ARBA" id="ARBA00004498"/>
    </source>
</evidence>
<evidence type="ECO:0000256" key="6">
    <source>
        <dbReference type="ARBA" id="ARBA00022723"/>
    </source>
</evidence>
<evidence type="ECO:0000313" key="11">
    <source>
        <dbReference type="EnsemblPlants" id="OPUNC02G05760.1"/>
    </source>
</evidence>
<evidence type="ECO:0000256" key="10">
    <source>
        <dbReference type="SAM" id="SignalP"/>
    </source>
</evidence>
<dbReference type="SUPFAM" id="SSF102198">
    <property type="entry name" value="Putative cyclase"/>
    <property type="match status" value="1"/>
</dbReference>
<dbReference type="InterPro" id="IPR037175">
    <property type="entry name" value="KFase_sf"/>
</dbReference>
<keyword evidence="7" id="KW-1133">Transmembrane helix</keyword>
<dbReference type="EnsemblPlants" id="OPUNC02G05760.1">
    <property type="protein sequence ID" value="OPUNC02G05760.1"/>
    <property type="gene ID" value="OPUNC02G05760"/>
</dbReference>
<keyword evidence="4" id="KW-0272">Extracellular matrix</keyword>
<keyword evidence="5" id="KW-0812">Transmembrane</keyword>
<evidence type="ECO:0000313" key="12">
    <source>
        <dbReference type="Proteomes" id="UP000026962"/>
    </source>
</evidence>
<comment type="cofactor">
    <cofactor evidence="9">
        <name>heme</name>
        <dbReference type="ChEBI" id="CHEBI:30413"/>
    </cofactor>
</comment>
<dbReference type="Pfam" id="PF00067">
    <property type="entry name" value="p450"/>
    <property type="match status" value="2"/>
</dbReference>